<reference evidence="1" key="1">
    <citation type="submission" date="2023-07" db="EMBL/GenBank/DDBJ databases">
        <title>A chromosome-level genome assembly of Lolium multiflorum.</title>
        <authorList>
            <person name="Chen Y."/>
            <person name="Copetti D."/>
            <person name="Kolliker R."/>
            <person name="Studer B."/>
        </authorList>
    </citation>
    <scope>NUCLEOTIDE SEQUENCE</scope>
    <source>
        <strain evidence="1">02402/16</strain>
        <tissue evidence="1">Leaf</tissue>
    </source>
</reference>
<evidence type="ECO:0000313" key="1">
    <source>
        <dbReference type="EMBL" id="KAK1616878.1"/>
    </source>
</evidence>
<keyword evidence="2" id="KW-1185">Reference proteome</keyword>
<organism evidence="1 2">
    <name type="scientific">Lolium multiflorum</name>
    <name type="common">Italian ryegrass</name>
    <name type="synonym">Lolium perenne subsp. multiflorum</name>
    <dbReference type="NCBI Taxonomy" id="4521"/>
    <lineage>
        <taxon>Eukaryota</taxon>
        <taxon>Viridiplantae</taxon>
        <taxon>Streptophyta</taxon>
        <taxon>Embryophyta</taxon>
        <taxon>Tracheophyta</taxon>
        <taxon>Spermatophyta</taxon>
        <taxon>Magnoliopsida</taxon>
        <taxon>Liliopsida</taxon>
        <taxon>Poales</taxon>
        <taxon>Poaceae</taxon>
        <taxon>BOP clade</taxon>
        <taxon>Pooideae</taxon>
        <taxon>Poodae</taxon>
        <taxon>Poeae</taxon>
        <taxon>Poeae Chloroplast Group 2 (Poeae type)</taxon>
        <taxon>Loliodinae</taxon>
        <taxon>Loliinae</taxon>
        <taxon>Lolium</taxon>
    </lineage>
</organism>
<gene>
    <name evidence="1" type="ORF">QYE76_022395</name>
</gene>
<protein>
    <submittedName>
        <fullName evidence="1">Uncharacterized protein</fullName>
    </submittedName>
</protein>
<proteinExistence type="predicted"/>
<comment type="caution">
    <text evidence="1">The sequence shown here is derived from an EMBL/GenBank/DDBJ whole genome shotgun (WGS) entry which is preliminary data.</text>
</comment>
<dbReference type="Proteomes" id="UP001231189">
    <property type="component" value="Unassembled WGS sequence"/>
</dbReference>
<dbReference type="EMBL" id="JAUUTY010000006">
    <property type="protein sequence ID" value="KAK1616878.1"/>
    <property type="molecule type" value="Genomic_DNA"/>
</dbReference>
<sequence>MIYRNLLLTTHDDLLSVADMPASPHASCPTGLAFCTDYTVLELYEDDISYHAHGLSGIYTINVVIYEIQVGKTQTKRECDCRKAYKSGRWGRLCQLHWLLGSSHVRLRDAGHT</sequence>
<dbReference type="AlphaFoldDB" id="A0AAD8VU33"/>
<accession>A0AAD8VU33</accession>
<evidence type="ECO:0000313" key="2">
    <source>
        <dbReference type="Proteomes" id="UP001231189"/>
    </source>
</evidence>
<name>A0AAD8VU33_LOLMU</name>